<evidence type="ECO:0000313" key="4">
    <source>
        <dbReference type="EMBL" id="KKL57381.1"/>
    </source>
</evidence>
<sequence length="109" mass="12059">LKRIKRGLEFSDENLALGVIAEAGPGGSYMENMHTIANMRRAALYPNLAIREMREIWEEKGRPDAQACAINQAGKILGADNPAVFSAELDRKIRARFTELVAGDSGWKE</sequence>
<reference evidence="4" key="1">
    <citation type="journal article" date="2015" name="Nature">
        <title>Complex archaea that bridge the gap between prokaryotes and eukaryotes.</title>
        <authorList>
            <person name="Spang A."/>
            <person name="Saw J.H."/>
            <person name="Jorgensen S.L."/>
            <person name="Zaremba-Niedzwiedzka K."/>
            <person name="Martijn J."/>
            <person name="Lind A.E."/>
            <person name="van Eijk R."/>
            <person name="Schleper C."/>
            <person name="Guy L."/>
            <person name="Ettema T.J."/>
        </authorList>
    </citation>
    <scope>NUCLEOTIDE SEQUENCE</scope>
</reference>
<gene>
    <name evidence="4" type="ORF">LCGC14_2235960</name>
</gene>
<comment type="caution">
    <text evidence="4">The sequence shown here is derived from an EMBL/GenBank/DDBJ whole genome shotgun (WGS) entry which is preliminary data.</text>
</comment>
<dbReference type="InterPro" id="IPR038601">
    <property type="entry name" value="MttB-like_sf"/>
</dbReference>
<dbReference type="InterPro" id="IPR010426">
    <property type="entry name" value="MTTB_MeTrfase"/>
</dbReference>
<evidence type="ECO:0000256" key="2">
    <source>
        <dbReference type="ARBA" id="ARBA00022603"/>
    </source>
</evidence>
<dbReference type="Gene3D" id="3.20.20.480">
    <property type="entry name" value="Trimethylamine methyltransferase-like"/>
    <property type="match status" value="1"/>
</dbReference>
<dbReference type="GO" id="GO:0032259">
    <property type="term" value="P:methylation"/>
    <property type="evidence" value="ECO:0007669"/>
    <property type="project" value="UniProtKB-KW"/>
</dbReference>
<dbReference type="GO" id="GO:0008168">
    <property type="term" value="F:methyltransferase activity"/>
    <property type="evidence" value="ECO:0007669"/>
    <property type="project" value="UniProtKB-KW"/>
</dbReference>
<name>A0A0F9DUE9_9ZZZZ</name>
<dbReference type="EMBL" id="LAZR01030185">
    <property type="protein sequence ID" value="KKL57381.1"/>
    <property type="molecule type" value="Genomic_DNA"/>
</dbReference>
<organism evidence="4">
    <name type="scientific">marine sediment metagenome</name>
    <dbReference type="NCBI Taxonomy" id="412755"/>
    <lineage>
        <taxon>unclassified sequences</taxon>
        <taxon>metagenomes</taxon>
        <taxon>ecological metagenomes</taxon>
    </lineage>
</organism>
<dbReference type="GO" id="GO:0015948">
    <property type="term" value="P:methanogenesis"/>
    <property type="evidence" value="ECO:0007669"/>
    <property type="project" value="InterPro"/>
</dbReference>
<dbReference type="Pfam" id="PF06253">
    <property type="entry name" value="MTTB"/>
    <property type="match status" value="1"/>
</dbReference>
<keyword evidence="3" id="KW-0808">Transferase</keyword>
<dbReference type="AlphaFoldDB" id="A0A0F9DUE9"/>
<feature type="non-terminal residue" evidence="4">
    <location>
        <position position="1"/>
    </location>
</feature>
<accession>A0A0F9DUE9</accession>
<keyword evidence="2" id="KW-0489">Methyltransferase</keyword>
<protein>
    <submittedName>
        <fullName evidence="4">Uncharacterized protein</fullName>
    </submittedName>
</protein>
<evidence type="ECO:0000256" key="1">
    <source>
        <dbReference type="ARBA" id="ARBA00007137"/>
    </source>
</evidence>
<proteinExistence type="inferred from homology"/>
<comment type="similarity">
    <text evidence="1">Belongs to the trimethylamine methyltransferase family.</text>
</comment>
<evidence type="ECO:0000256" key="3">
    <source>
        <dbReference type="ARBA" id="ARBA00022679"/>
    </source>
</evidence>